<name>A0AAN8MXG9_9PEZI</name>
<comment type="caution">
    <text evidence="1">The sequence shown here is derived from an EMBL/GenBank/DDBJ whole genome shotgun (WGS) entry which is preliminary data.</text>
</comment>
<organism evidence="1 2">
    <name type="scientific">Orbilia javanica</name>
    <dbReference type="NCBI Taxonomy" id="47235"/>
    <lineage>
        <taxon>Eukaryota</taxon>
        <taxon>Fungi</taxon>
        <taxon>Dikarya</taxon>
        <taxon>Ascomycota</taxon>
        <taxon>Pezizomycotina</taxon>
        <taxon>Orbiliomycetes</taxon>
        <taxon>Orbiliales</taxon>
        <taxon>Orbiliaceae</taxon>
        <taxon>Orbilia</taxon>
    </lineage>
</organism>
<evidence type="ECO:0000313" key="2">
    <source>
        <dbReference type="Proteomes" id="UP001313282"/>
    </source>
</evidence>
<evidence type="ECO:0000313" key="1">
    <source>
        <dbReference type="EMBL" id="KAK6344903.1"/>
    </source>
</evidence>
<sequence length="356" mass="41723">MEAGQREWVEQMLLKLERSQSPSEIHQRIFEHVPASIIIQAIQNSEIIRNGLLNWNLSCFTSEQLISIYDYLKTSAADDVLDAQTIDSLKEKIILFLPTAFKRFAEDVARLLKGTRKGYPEPQDYLEPHYLYCYFNEIQTVVEDLNASNQQQRKEKVTDFLRQINYRNDIVQKFCHKIAGVTGEGGVRWRSKIDPGQEDWFIHLLFWHATDYVRDRSPPSPQNRETILEHWTRFLGNVRKLFGPEIQLKLEKCTGTASASAILITYRDYIVERCWHSHLEEINRHHNLEDMQAYPAFMIFQGIDKAYDFFRREESAIEFIKGWETRSTIVLCRHLWANFEDSDEVIVADITSPVCG</sequence>
<dbReference type="Proteomes" id="UP001313282">
    <property type="component" value="Unassembled WGS sequence"/>
</dbReference>
<dbReference type="EMBL" id="JAVHNR010000004">
    <property type="protein sequence ID" value="KAK6344903.1"/>
    <property type="molecule type" value="Genomic_DNA"/>
</dbReference>
<reference evidence="1 2" key="1">
    <citation type="submission" date="2019-10" db="EMBL/GenBank/DDBJ databases">
        <authorList>
            <person name="Palmer J.M."/>
        </authorList>
    </citation>
    <scope>NUCLEOTIDE SEQUENCE [LARGE SCALE GENOMIC DNA]</scope>
    <source>
        <strain evidence="1 2">TWF718</strain>
    </source>
</reference>
<keyword evidence="2" id="KW-1185">Reference proteome</keyword>
<accession>A0AAN8MXG9</accession>
<dbReference type="AlphaFoldDB" id="A0AAN8MXG9"/>
<proteinExistence type="predicted"/>
<gene>
    <name evidence="1" type="ORF">TWF718_006854</name>
</gene>
<protein>
    <submittedName>
        <fullName evidence="1">Uncharacterized protein</fullName>
    </submittedName>
</protein>